<accession>A0ACC5SU37</accession>
<protein>
    <submittedName>
        <fullName evidence="1">UDP-N-acetyl-D-mannosaminuronate dehydrogenase</fullName>
    </submittedName>
</protein>
<name>A0ACC5SU37_ENSAD</name>
<keyword evidence="2" id="KW-1185">Reference proteome</keyword>
<evidence type="ECO:0000313" key="2">
    <source>
        <dbReference type="Proteomes" id="UP000823773"/>
    </source>
</evidence>
<gene>
    <name evidence="1" type="ORF">J2Z19_002084</name>
</gene>
<sequence>MVIVTEWNEFRALDFRRLKAVMKEPVLVDLRNIYRPDEVAKHGFVYASVGRPFL</sequence>
<comment type="caution">
    <text evidence="1">The sequence shown here is derived from an EMBL/GenBank/DDBJ whole genome shotgun (WGS) entry which is preliminary data.</text>
</comment>
<dbReference type="EMBL" id="JAGGJR010000002">
    <property type="protein sequence ID" value="MBP1872372.1"/>
    <property type="molecule type" value="Genomic_DNA"/>
</dbReference>
<organism evidence="1 2">
    <name type="scientific">Ensifer adhaerens</name>
    <name type="common">Sinorhizobium morelense</name>
    <dbReference type="NCBI Taxonomy" id="106592"/>
    <lineage>
        <taxon>Bacteria</taxon>
        <taxon>Pseudomonadati</taxon>
        <taxon>Pseudomonadota</taxon>
        <taxon>Alphaproteobacteria</taxon>
        <taxon>Hyphomicrobiales</taxon>
        <taxon>Rhizobiaceae</taxon>
        <taxon>Sinorhizobium/Ensifer group</taxon>
        <taxon>Ensifer</taxon>
    </lineage>
</organism>
<reference evidence="1" key="1">
    <citation type="submission" date="2021-03" db="EMBL/GenBank/DDBJ databases">
        <title>Genomic Encyclopedia of Type Strains, Phase IV (KMG-IV): sequencing the most valuable type-strain genomes for metagenomic binning, comparative biology and taxonomic classification.</title>
        <authorList>
            <person name="Goeker M."/>
        </authorList>
    </citation>
    <scope>NUCLEOTIDE SEQUENCE</scope>
    <source>
        <strain evidence="1">DSM 18131</strain>
    </source>
</reference>
<evidence type="ECO:0000313" key="1">
    <source>
        <dbReference type="EMBL" id="MBP1872372.1"/>
    </source>
</evidence>
<dbReference type="Proteomes" id="UP000823773">
    <property type="component" value="Unassembled WGS sequence"/>
</dbReference>
<proteinExistence type="predicted"/>